<evidence type="ECO:0000313" key="21">
    <source>
        <dbReference type="Proteomes" id="UP001152795"/>
    </source>
</evidence>
<dbReference type="GO" id="GO:0004588">
    <property type="term" value="F:orotate phosphoribosyltransferase activity"/>
    <property type="evidence" value="ECO:0007669"/>
    <property type="project" value="UniProtKB-EC"/>
</dbReference>
<dbReference type="AlphaFoldDB" id="A0A7D9DXZ3"/>
<dbReference type="Proteomes" id="UP001152795">
    <property type="component" value="Unassembled WGS sequence"/>
</dbReference>
<dbReference type="NCBIfam" id="TIGR00336">
    <property type="entry name" value="pyrE"/>
    <property type="match status" value="1"/>
</dbReference>
<evidence type="ECO:0000256" key="8">
    <source>
        <dbReference type="ARBA" id="ARBA00022676"/>
    </source>
</evidence>
<evidence type="ECO:0000256" key="16">
    <source>
        <dbReference type="ARBA" id="ARBA00060327"/>
    </source>
</evidence>
<dbReference type="NCBIfam" id="TIGR01740">
    <property type="entry name" value="pyrF"/>
    <property type="match status" value="1"/>
</dbReference>
<evidence type="ECO:0000256" key="11">
    <source>
        <dbReference type="ARBA" id="ARBA00022975"/>
    </source>
</evidence>
<evidence type="ECO:0000256" key="9">
    <source>
        <dbReference type="ARBA" id="ARBA00022679"/>
    </source>
</evidence>
<name>A0A7D9DXZ3_PARCT</name>
<dbReference type="InterPro" id="IPR029057">
    <property type="entry name" value="PRTase-like"/>
</dbReference>
<dbReference type="InterPro" id="IPR018089">
    <property type="entry name" value="OMPdecase_AS"/>
</dbReference>
<comment type="catalytic activity">
    <reaction evidence="14">
        <text>orotidine 5'-phosphate + H(+) = UMP + CO2</text>
        <dbReference type="Rhea" id="RHEA:11596"/>
        <dbReference type="ChEBI" id="CHEBI:15378"/>
        <dbReference type="ChEBI" id="CHEBI:16526"/>
        <dbReference type="ChEBI" id="CHEBI:57538"/>
        <dbReference type="ChEBI" id="CHEBI:57865"/>
        <dbReference type="EC" id="4.1.1.23"/>
    </reaction>
    <physiologicalReaction direction="left-to-right" evidence="14">
        <dbReference type="Rhea" id="RHEA:11597"/>
    </physiologicalReaction>
</comment>
<dbReference type="SUPFAM" id="SSF53271">
    <property type="entry name" value="PRTase-like"/>
    <property type="match status" value="1"/>
</dbReference>
<dbReference type="OrthoDB" id="391817at2759"/>
<dbReference type="PROSITE" id="PS00156">
    <property type="entry name" value="OMPDECASE"/>
    <property type="match status" value="1"/>
</dbReference>
<proteinExistence type="inferred from homology"/>
<evidence type="ECO:0000256" key="12">
    <source>
        <dbReference type="ARBA" id="ARBA00023239"/>
    </source>
</evidence>
<evidence type="ECO:0000256" key="13">
    <source>
        <dbReference type="ARBA" id="ARBA00023268"/>
    </source>
</evidence>
<evidence type="ECO:0000256" key="3">
    <source>
        <dbReference type="ARBA" id="ARBA00006221"/>
    </source>
</evidence>
<evidence type="ECO:0000256" key="17">
    <source>
        <dbReference type="ARBA" id="ARBA00063898"/>
    </source>
</evidence>
<keyword evidence="13" id="KW-0511">Multifunctional enzyme</keyword>
<evidence type="ECO:0000256" key="7">
    <source>
        <dbReference type="ARBA" id="ARBA00015047"/>
    </source>
</evidence>
<accession>A0A7D9DXZ3</accession>
<gene>
    <name evidence="20" type="ORF">PACLA_8A011523</name>
</gene>
<dbReference type="PANTHER" id="PTHR19278:SF9">
    <property type="entry name" value="URIDINE 5'-MONOPHOSPHATE SYNTHASE"/>
    <property type="match status" value="1"/>
</dbReference>
<dbReference type="SMART" id="SM00934">
    <property type="entry name" value="OMPdecase"/>
    <property type="match status" value="1"/>
</dbReference>
<organism evidence="20 21">
    <name type="scientific">Paramuricea clavata</name>
    <name type="common">Red gorgonian</name>
    <name type="synonym">Violescent sea-whip</name>
    <dbReference type="NCBI Taxonomy" id="317549"/>
    <lineage>
        <taxon>Eukaryota</taxon>
        <taxon>Metazoa</taxon>
        <taxon>Cnidaria</taxon>
        <taxon>Anthozoa</taxon>
        <taxon>Octocorallia</taxon>
        <taxon>Malacalcyonacea</taxon>
        <taxon>Plexauridae</taxon>
        <taxon>Paramuricea</taxon>
    </lineage>
</organism>
<dbReference type="InterPro" id="IPR001754">
    <property type="entry name" value="OMPdeCOase_dom"/>
</dbReference>
<feature type="active site" description="For OMPdecase activity" evidence="18">
    <location>
        <position position="302"/>
    </location>
</feature>
<dbReference type="GO" id="GO:0006207">
    <property type="term" value="P:'de novo' pyrimidine nucleobase biosynthetic process"/>
    <property type="evidence" value="ECO:0007669"/>
    <property type="project" value="InterPro"/>
</dbReference>
<dbReference type="InterPro" id="IPR004467">
    <property type="entry name" value="Or_phspho_trans_dom"/>
</dbReference>
<comment type="subunit">
    <text evidence="17">Homodimer; dimerization is required for enzymatic activity.</text>
</comment>
<evidence type="ECO:0000256" key="19">
    <source>
        <dbReference type="PIRSR" id="PIRSR614732-2"/>
    </source>
</evidence>
<keyword evidence="21" id="KW-1185">Reference proteome</keyword>
<keyword evidence="10" id="KW-0210">Decarboxylase</keyword>
<comment type="catalytic activity">
    <reaction evidence="15">
        <text>orotidine 5'-phosphate + diphosphate = orotate + 5-phospho-alpha-D-ribose 1-diphosphate</text>
        <dbReference type="Rhea" id="RHEA:10380"/>
        <dbReference type="ChEBI" id="CHEBI:30839"/>
        <dbReference type="ChEBI" id="CHEBI:33019"/>
        <dbReference type="ChEBI" id="CHEBI:57538"/>
        <dbReference type="ChEBI" id="CHEBI:58017"/>
        <dbReference type="EC" id="2.4.2.10"/>
    </reaction>
    <physiologicalReaction direction="right-to-left" evidence="15">
        <dbReference type="Rhea" id="RHEA:10382"/>
    </physiologicalReaction>
</comment>
<evidence type="ECO:0000256" key="1">
    <source>
        <dbReference type="ARBA" id="ARBA00004861"/>
    </source>
</evidence>
<dbReference type="NCBIfam" id="NF010382">
    <property type="entry name" value="PRK13809.1"/>
    <property type="match status" value="1"/>
</dbReference>
<feature type="binding site" evidence="19">
    <location>
        <position position="362"/>
    </location>
    <ligand>
        <name>substrate</name>
    </ligand>
</feature>
<comment type="similarity">
    <text evidence="4">In the C-terminal section; belongs to the OMP decarboxylase family.</text>
</comment>
<dbReference type="InterPro" id="IPR013785">
    <property type="entry name" value="Aldolase_TIM"/>
</dbReference>
<dbReference type="Gene3D" id="3.40.50.2020">
    <property type="match status" value="1"/>
</dbReference>
<dbReference type="SUPFAM" id="SSF51366">
    <property type="entry name" value="Ribulose-phoshate binding barrel"/>
    <property type="match status" value="1"/>
</dbReference>
<protein>
    <recommendedName>
        <fullName evidence="7">Uridine 5'-monophosphate synthase</fullName>
        <ecNumber evidence="5">2.4.2.10</ecNumber>
        <ecNumber evidence="6">4.1.1.23</ecNumber>
    </recommendedName>
</protein>
<dbReference type="GO" id="GO:0004590">
    <property type="term" value="F:orotidine-5'-phosphate decarboxylase activity"/>
    <property type="evidence" value="ECO:0007669"/>
    <property type="project" value="UniProtKB-EC"/>
</dbReference>
<evidence type="ECO:0000256" key="15">
    <source>
        <dbReference type="ARBA" id="ARBA00051700"/>
    </source>
</evidence>
<evidence type="ECO:0000256" key="10">
    <source>
        <dbReference type="ARBA" id="ARBA00022793"/>
    </source>
</evidence>
<feature type="binding site" evidence="19">
    <location>
        <position position="271"/>
    </location>
    <ligand>
        <name>substrate</name>
    </ligand>
</feature>
<keyword evidence="9" id="KW-0808">Transferase</keyword>
<feature type="active site" description="For OMPdecase activity" evidence="18">
    <location>
        <position position="307"/>
    </location>
</feature>
<evidence type="ECO:0000256" key="4">
    <source>
        <dbReference type="ARBA" id="ARBA00009769"/>
    </source>
</evidence>
<evidence type="ECO:0000256" key="6">
    <source>
        <dbReference type="ARBA" id="ARBA00012321"/>
    </source>
</evidence>
<feature type="binding site" evidence="19">
    <location>
        <position position="249"/>
    </location>
    <ligand>
        <name>substrate</name>
    </ligand>
</feature>
<evidence type="ECO:0000256" key="2">
    <source>
        <dbReference type="ARBA" id="ARBA00004889"/>
    </source>
</evidence>
<dbReference type="EC" id="4.1.1.23" evidence="6"/>
<comment type="function">
    <text evidence="16">Bifunctional enzyme catalyzing the last two steps of de novo pyrimidine biosynthesis, orotate phosphoribosyltransferase (OPRT), which converts orotate to orotidine-5'-monophosphate (OMP), and orotidine-5'-monophosphate decarboxylase (ODC), the terminal enzymatic reaction that decarboxylates OMP to uridine monophosphate (UMP).</text>
</comment>
<feature type="binding site" evidence="19">
    <location>
        <position position="420"/>
    </location>
    <ligand>
        <name>substrate</name>
    </ligand>
</feature>
<feature type="binding site" evidence="19">
    <location>
        <position position="441"/>
    </location>
    <ligand>
        <name>substrate</name>
    </ligand>
</feature>
<dbReference type="CDD" id="cd06223">
    <property type="entry name" value="PRTases_typeI"/>
    <property type="match status" value="1"/>
</dbReference>
<reference evidence="20" key="1">
    <citation type="submission" date="2020-04" db="EMBL/GenBank/DDBJ databases">
        <authorList>
            <person name="Alioto T."/>
            <person name="Alioto T."/>
            <person name="Gomez Garrido J."/>
        </authorList>
    </citation>
    <scope>NUCLEOTIDE SEQUENCE</scope>
    <source>
        <strain evidence="20">A484AB</strain>
    </source>
</reference>
<dbReference type="HAMAP" id="MF_01208">
    <property type="entry name" value="PyrE"/>
    <property type="match status" value="1"/>
</dbReference>
<dbReference type="InterPro" id="IPR000836">
    <property type="entry name" value="PRTase_dom"/>
</dbReference>
<dbReference type="EMBL" id="CACRXK020002390">
    <property type="protein sequence ID" value="CAB3994097.1"/>
    <property type="molecule type" value="Genomic_DNA"/>
</dbReference>
<dbReference type="InterPro" id="IPR014732">
    <property type="entry name" value="OMPdecase"/>
</dbReference>
<dbReference type="CDD" id="cd04725">
    <property type="entry name" value="OMP_decarboxylase_like"/>
    <property type="match status" value="1"/>
</dbReference>
<evidence type="ECO:0000313" key="20">
    <source>
        <dbReference type="EMBL" id="CAB3994097.1"/>
    </source>
</evidence>
<sequence length="470" mass="51520">MAGGNSPRVKLILDLFEIGALKFGTFTLKSGIESPVYFDLRVIVSYPKIMIQVADEMWKATQNLNFAQLCGVPYTALPIATCMSTKYDVPMMIKRKEAKSYGTKKLIEGKFEKNTICLVIEDVVTTGSSVLETVRDLATVEVMVHDAIVLLDRCQGGRESLADKGIKLHSVFTLKEVLSILEETGKLDKVMVQRVNTFIEQNSNVVPVVAQASKALAYQQRATIATNPVAKTLFTIIHEKQSNLCVSVDLTSTAAVLELVNKVGDFICMVKLHVDIIEDFNMEFVSALQALSQKHNFLIFEDRKFADIGNTVKYQYGSGVYRISDWAHIVNAHSVPGEGVVKGLKEVGIPKGRACLMIAQMSSAGNLATGQYTEATVKIADDNPDFVIGFICTSRVSENPAFIHMTPGVKLQSGGDNLGQQYLTPEEVITNRRSDVIIVGRGIYAADDPVEAAKIYQEAGFNAYKAGLEQ</sequence>
<evidence type="ECO:0000256" key="5">
    <source>
        <dbReference type="ARBA" id="ARBA00011971"/>
    </source>
</evidence>
<keyword evidence="11" id="KW-0665">Pyrimidine biosynthesis</keyword>
<evidence type="ECO:0000256" key="18">
    <source>
        <dbReference type="PIRSR" id="PIRSR614732-1"/>
    </source>
</evidence>
<dbReference type="FunFam" id="3.20.20.70:FF:000092">
    <property type="entry name" value="Uridine monophosphate synthetase"/>
    <property type="match status" value="1"/>
</dbReference>
<comment type="pathway">
    <text evidence="1">Pyrimidine metabolism; UMP biosynthesis via de novo pathway; UMP from orotate: step 2/2.</text>
</comment>
<feature type="active site" description="For OMPdecase activity" evidence="18">
    <location>
        <position position="304"/>
    </location>
</feature>
<dbReference type="PANTHER" id="PTHR19278">
    <property type="entry name" value="OROTATE PHOSPHORIBOSYLTRANSFERASE"/>
    <property type="match status" value="1"/>
</dbReference>
<comment type="pathway">
    <text evidence="2">Pyrimidine metabolism; UMP biosynthesis via de novo pathway; UMP from orotate: step 1/2.</text>
</comment>
<keyword evidence="8" id="KW-0328">Glycosyltransferase</keyword>
<comment type="caution">
    <text evidence="20">The sequence shown here is derived from an EMBL/GenBank/DDBJ whole genome shotgun (WGS) entry which is preliminary data.</text>
</comment>
<dbReference type="Gene3D" id="3.20.20.70">
    <property type="entry name" value="Aldolase class I"/>
    <property type="match status" value="1"/>
</dbReference>
<dbReference type="FunFam" id="3.40.50.2020:FF:000025">
    <property type="entry name" value="Uridine monophosphate synthetase"/>
    <property type="match status" value="1"/>
</dbReference>
<dbReference type="UniPathway" id="UPA00070">
    <property type="reaction ID" value="UER00119"/>
</dbReference>
<keyword evidence="12" id="KW-0456">Lyase</keyword>
<dbReference type="Pfam" id="PF00215">
    <property type="entry name" value="OMPdecase"/>
    <property type="match status" value="1"/>
</dbReference>
<dbReference type="GO" id="GO:0044205">
    <property type="term" value="P:'de novo' UMP biosynthetic process"/>
    <property type="evidence" value="ECO:0007669"/>
    <property type="project" value="UniProtKB-UniPathway"/>
</dbReference>
<dbReference type="InterPro" id="IPR023031">
    <property type="entry name" value="OPRT"/>
</dbReference>
<feature type="binding site" evidence="19">
    <location>
        <position position="440"/>
    </location>
    <ligand>
        <name>substrate</name>
    </ligand>
</feature>
<evidence type="ECO:0000256" key="14">
    <source>
        <dbReference type="ARBA" id="ARBA00051583"/>
    </source>
</evidence>
<dbReference type="InterPro" id="IPR011060">
    <property type="entry name" value="RibuloseP-bd_barrel"/>
</dbReference>
<dbReference type="EC" id="2.4.2.10" evidence="5"/>
<comment type="similarity">
    <text evidence="3">In the N-terminal section; belongs to the purine/pyrimidine phosphoribosyltransferase family.</text>
</comment>